<dbReference type="Gene3D" id="3.30.70.100">
    <property type="match status" value="1"/>
</dbReference>
<name>A0ABT9Z197_9BACI</name>
<dbReference type="GO" id="GO:0004497">
    <property type="term" value="F:monooxygenase activity"/>
    <property type="evidence" value="ECO:0007669"/>
    <property type="project" value="UniProtKB-KW"/>
</dbReference>
<keyword evidence="1" id="KW-0560">Oxidoreductase</keyword>
<evidence type="ECO:0000313" key="1">
    <source>
        <dbReference type="EMBL" id="MDQ0226028.1"/>
    </source>
</evidence>
<evidence type="ECO:0000313" key="2">
    <source>
        <dbReference type="Proteomes" id="UP001232245"/>
    </source>
</evidence>
<comment type="caution">
    <text evidence="1">The sequence shown here is derived from an EMBL/GenBank/DDBJ whole genome shotgun (WGS) entry which is preliminary data.</text>
</comment>
<dbReference type="InterPro" id="IPR052936">
    <property type="entry name" value="Jasmonate_Hydroxylase-like"/>
</dbReference>
<gene>
    <name evidence="1" type="ORF">J2S02_002372</name>
</gene>
<dbReference type="Proteomes" id="UP001232245">
    <property type="component" value="Unassembled WGS sequence"/>
</dbReference>
<organism evidence="1 2">
    <name type="scientific">Metabacillus niabensis</name>
    <dbReference type="NCBI Taxonomy" id="324854"/>
    <lineage>
        <taxon>Bacteria</taxon>
        <taxon>Bacillati</taxon>
        <taxon>Bacillota</taxon>
        <taxon>Bacilli</taxon>
        <taxon>Bacillales</taxon>
        <taxon>Bacillaceae</taxon>
        <taxon>Metabacillus</taxon>
    </lineage>
</organism>
<accession>A0ABT9Z197</accession>
<protein>
    <submittedName>
        <fullName evidence="1">Heme-degrading monooxygenase HmoA</fullName>
    </submittedName>
</protein>
<dbReference type="Pfam" id="PF13826">
    <property type="entry name" value="Monooxy_af470-like"/>
    <property type="match status" value="1"/>
</dbReference>
<dbReference type="InterPro" id="IPR025444">
    <property type="entry name" value="Monooxy_af470"/>
</dbReference>
<keyword evidence="2" id="KW-1185">Reference proteome</keyword>
<proteinExistence type="predicted"/>
<keyword evidence="1" id="KW-0503">Monooxygenase</keyword>
<dbReference type="RefSeq" id="WP_095302080.1">
    <property type="nucleotide sequence ID" value="NZ_CADEPK010000206.1"/>
</dbReference>
<dbReference type="PANTHER" id="PTHR37811">
    <property type="entry name" value="BLL5343 PROTEIN"/>
    <property type="match status" value="1"/>
</dbReference>
<dbReference type="PANTHER" id="PTHR37811:SF2">
    <property type="entry name" value="ABM DOMAIN-CONTAINING PROTEIN"/>
    <property type="match status" value="1"/>
</dbReference>
<reference evidence="1 2" key="1">
    <citation type="submission" date="2023-07" db="EMBL/GenBank/DDBJ databases">
        <title>Genomic Encyclopedia of Type Strains, Phase IV (KMG-IV): sequencing the most valuable type-strain genomes for metagenomic binning, comparative biology and taxonomic classification.</title>
        <authorList>
            <person name="Goeker M."/>
        </authorList>
    </citation>
    <scope>NUCLEOTIDE SEQUENCE [LARGE SCALE GENOMIC DNA]</scope>
    <source>
        <strain evidence="1 2">DSM 17723</strain>
    </source>
</reference>
<dbReference type="SUPFAM" id="SSF54909">
    <property type="entry name" value="Dimeric alpha+beta barrel"/>
    <property type="match status" value="1"/>
</dbReference>
<dbReference type="EMBL" id="JAUSTZ010000003">
    <property type="protein sequence ID" value="MDQ0226028.1"/>
    <property type="molecule type" value="Genomic_DNA"/>
</dbReference>
<dbReference type="InterPro" id="IPR011008">
    <property type="entry name" value="Dimeric_a/b-barrel"/>
</dbReference>
<sequence>MDKKINKPHPPYYAVIFSSQRTEGDNGYGKMSEAMEKLASEQQGFLGMESARDNKLGITVSYWRSLEDIKNWKENSAHKIAQDKGKREWYKSYQVRICKVERDYLFEG</sequence>